<keyword evidence="1" id="KW-0812">Transmembrane</keyword>
<keyword evidence="1" id="KW-1133">Transmembrane helix</keyword>
<dbReference type="Proteomes" id="UP001313282">
    <property type="component" value="Unassembled WGS sequence"/>
</dbReference>
<evidence type="ECO:0000256" key="1">
    <source>
        <dbReference type="SAM" id="Phobius"/>
    </source>
</evidence>
<dbReference type="AlphaFoldDB" id="A0AAN8MW82"/>
<comment type="caution">
    <text evidence="2">The sequence shown here is derived from an EMBL/GenBank/DDBJ whole genome shotgun (WGS) entry which is preliminary data.</text>
</comment>
<sequence>MLCSILQLCGPQAGEWVGYIPTFVAVLGIGAVSMNYLRDYLESNHTTKKHRFPPAGGNIYIPFPSPPPPEIYLAPDDLQSQRFVVAAEVLDVQLEPIVGHTAWHNSPDFGEVRVPLEAEKVAVRGRPRMCYDGRAEMWWDGRKGVGLVRL</sequence>
<accession>A0AAN8MW82</accession>
<proteinExistence type="predicted"/>
<organism evidence="2 3">
    <name type="scientific">Orbilia javanica</name>
    <dbReference type="NCBI Taxonomy" id="47235"/>
    <lineage>
        <taxon>Eukaryota</taxon>
        <taxon>Fungi</taxon>
        <taxon>Dikarya</taxon>
        <taxon>Ascomycota</taxon>
        <taxon>Pezizomycotina</taxon>
        <taxon>Orbiliomycetes</taxon>
        <taxon>Orbiliales</taxon>
        <taxon>Orbiliaceae</taxon>
        <taxon>Orbilia</taxon>
    </lineage>
</organism>
<keyword evidence="1" id="KW-0472">Membrane</keyword>
<reference evidence="2 3" key="1">
    <citation type="submission" date="2019-10" db="EMBL/GenBank/DDBJ databases">
        <authorList>
            <person name="Palmer J.M."/>
        </authorList>
    </citation>
    <scope>NUCLEOTIDE SEQUENCE [LARGE SCALE GENOMIC DNA]</scope>
    <source>
        <strain evidence="2 3">TWF718</strain>
    </source>
</reference>
<evidence type="ECO:0000313" key="2">
    <source>
        <dbReference type="EMBL" id="KAK6348587.1"/>
    </source>
</evidence>
<keyword evidence="3" id="KW-1185">Reference proteome</keyword>
<gene>
    <name evidence="2" type="ORF">TWF718_006375</name>
</gene>
<feature type="transmembrane region" description="Helical" evidence="1">
    <location>
        <begin position="16"/>
        <end position="37"/>
    </location>
</feature>
<evidence type="ECO:0000313" key="3">
    <source>
        <dbReference type="Proteomes" id="UP001313282"/>
    </source>
</evidence>
<name>A0AAN8MW82_9PEZI</name>
<protein>
    <submittedName>
        <fullName evidence="2">Uncharacterized protein</fullName>
    </submittedName>
</protein>
<dbReference type="EMBL" id="JAVHNR010000003">
    <property type="protein sequence ID" value="KAK6348587.1"/>
    <property type="molecule type" value="Genomic_DNA"/>
</dbReference>